<organism evidence="1 2">
    <name type="scientific">Vermiconidia calcicola</name>
    <dbReference type="NCBI Taxonomy" id="1690605"/>
    <lineage>
        <taxon>Eukaryota</taxon>
        <taxon>Fungi</taxon>
        <taxon>Dikarya</taxon>
        <taxon>Ascomycota</taxon>
        <taxon>Pezizomycotina</taxon>
        <taxon>Dothideomycetes</taxon>
        <taxon>Dothideomycetidae</taxon>
        <taxon>Mycosphaerellales</taxon>
        <taxon>Extremaceae</taxon>
        <taxon>Vermiconidia</taxon>
    </lineage>
</organism>
<gene>
    <name evidence="1" type="ORF">LTR37_016076</name>
</gene>
<protein>
    <submittedName>
        <fullName evidence="1">Uncharacterized protein</fullName>
    </submittedName>
</protein>
<name>A0ACC3MP60_9PEZI</name>
<dbReference type="Proteomes" id="UP001281147">
    <property type="component" value="Unassembled WGS sequence"/>
</dbReference>
<proteinExistence type="predicted"/>
<evidence type="ECO:0000313" key="1">
    <source>
        <dbReference type="EMBL" id="KAK3700197.1"/>
    </source>
</evidence>
<evidence type="ECO:0000313" key="2">
    <source>
        <dbReference type="Proteomes" id="UP001281147"/>
    </source>
</evidence>
<comment type="caution">
    <text evidence="1">The sequence shown here is derived from an EMBL/GenBank/DDBJ whole genome shotgun (WGS) entry which is preliminary data.</text>
</comment>
<reference evidence="1" key="1">
    <citation type="submission" date="2023-07" db="EMBL/GenBank/DDBJ databases">
        <title>Black Yeasts Isolated from many extreme environments.</title>
        <authorList>
            <person name="Coleine C."/>
            <person name="Stajich J.E."/>
            <person name="Selbmann L."/>
        </authorList>
    </citation>
    <scope>NUCLEOTIDE SEQUENCE</scope>
    <source>
        <strain evidence="1">CCFEE 5714</strain>
    </source>
</reference>
<dbReference type="EMBL" id="JAUTXU010000188">
    <property type="protein sequence ID" value="KAK3700197.1"/>
    <property type="molecule type" value="Genomic_DNA"/>
</dbReference>
<accession>A0ACC3MP60</accession>
<keyword evidence="2" id="KW-1185">Reference proteome</keyword>
<sequence>MPPSDIPAEAPPSYQQATGSSAASHPTIQSSSINTSHPTASGSTNLASTTDTPTSKTHLEVPGSGKDSNGIPAAHRRSMEDEARPLPSGWVRTFDPSSHHQFFVDTTKEPPRSIWVHPYDDEEYLSSLPAEERERIEEESMNRGHGPNHSKEDVMAAHTDDEDDHHPSSSSTAELPPREDKGKGRDTRTFGRKFKDRITGMTHEEREVERKKRAQYERQLYQQHLAIRRAMGEAMRTGQPQHVGKDGDGKDIYVEPPAPPQGYGGGYGGGYMRGANVYDPYGRGGVYTTPNARYIRPPNPYARPMGGGFGGGYGLPLALGGGLLGGMLLGDAMF</sequence>